<evidence type="ECO:0000313" key="9">
    <source>
        <dbReference type="EMBL" id="SEN85499.1"/>
    </source>
</evidence>
<dbReference type="GO" id="GO:0046872">
    <property type="term" value="F:metal ion binding"/>
    <property type="evidence" value="ECO:0007669"/>
    <property type="project" value="UniProtKB-KW"/>
</dbReference>
<evidence type="ECO:0000256" key="5">
    <source>
        <dbReference type="ARBA" id="ARBA00023049"/>
    </source>
</evidence>
<dbReference type="InterPro" id="IPR001915">
    <property type="entry name" value="Peptidase_M48"/>
</dbReference>
<keyword evidence="7" id="KW-0732">Signal</keyword>
<dbReference type="Gene3D" id="3.30.2010.10">
    <property type="entry name" value="Metalloproteases ('zincins'), catalytic domain"/>
    <property type="match status" value="1"/>
</dbReference>
<dbReference type="GO" id="GO:0016020">
    <property type="term" value="C:membrane"/>
    <property type="evidence" value="ECO:0007669"/>
    <property type="project" value="TreeGrafter"/>
</dbReference>
<dbReference type="EMBL" id="FOCW01000008">
    <property type="protein sequence ID" value="SEN85499.1"/>
    <property type="molecule type" value="Genomic_DNA"/>
</dbReference>
<dbReference type="PANTHER" id="PTHR22726">
    <property type="entry name" value="METALLOENDOPEPTIDASE OMA1"/>
    <property type="match status" value="1"/>
</dbReference>
<keyword evidence="3 6" id="KW-0378">Hydrolase</keyword>
<dbReference type="InterPro" id="IPR051156">
    <property type="entry name" value="Mito/Outer_Membr_Metalloprot"/>
</dbReference>
<gene>
    <name evidence="9" type="ORF">SAMN02745977_02190</name>
</gene>
<dbReference type="PANTHER" id="PTHR22726:SF1">
    <property type="entry name" value="METALLOENDOPEPTIDASE OMA1, MITOCHONDRIAL"/>
    <property type="match status" value="1"/>
</dbReference>
<dbReference type="GO" id="GO:0004222">
    <property type="term" value="F:metalloendopeptidase activity"/>
    <property type="evidence" value="ECO:0007669"/>
    <property type="project" value="InterPro"/>
</dbReference>
<organism evidence="9 10">
    <name type="scientific">Brachymonas denitrificans DSM 15123</name>
    <dbReference type="NCBI Taxonomy" id="1121117"/>
    <lineage>
        <taxon>Bacteria</taxon>
        <taxon>Pseudomonadati</taxon>
        <taxon>Pseudomonadota</taxon>
        <taxon>Betaproteobacteria</taxon>
        <taxon>Burkholderiales</taxon>
        <taxon>Comamonadaceae</taxon>
        <taxon>Brachymonas</taxon>
    </lineage>
</organism>
<comment type="similarity">
    <text evidence="6">Belongs to the peptidase M48 family.</text>
</comment>
<dbReference type="CDD" id="cd07331">
    <property type="entry name" value="M48C_Oma1_like"/>
    <property type="match status" value="1"/>
</dbReference>
<evidence type="ECO:0000256" key="7">
    <source>
        <dbReference type="SAM" id="SignalP"/>
    </source>
</evidence>
<protein>
    <submittedName>
        <fullName evidence="9">Peptidase family M48</fullName>
    </submittedName>
</protein>
<comment type="cofactor">
    <cofactor evidence="6">
        <name>Zn(2+)</name>
        <dbReference type="ChEBI" id="CHEBI:29105"/>
    </cofactor>
    <text evidence="6">Binds 1 zinc ion per subunit.</text>
</comment>
<reference evidence="9 10" key="1">
    <citation type="submission" date="2016-10" db="EMBL/GenBank/DDBJ databases">
        <authorList>
            <person name="de Groot N.N."/>
        </authorList>
    </citation>
    <scope>NUCLEOTIDE SEQUENCE [LARGE SCALE GENOMIC DNA]</scope>
    <source>
        <strain evidence="9 10">DSM 15123</strain>
    </source>
</reference>
<evidence type="ECO:0000256" key="3">
    <source>
        <dbReference type="ARBA" id="ARBA00022801"/>
    </source>
</evidence>
<dbReference type="STRING" id="1121117.SAMN02745977_02190"/>
<keyword evidence="5 6" id="KW-0482">Metalloprotease</keyword>
<keyword evidence="2" id="KW-0479">Metal-binding</keyword>
<evidence type="ECO:0000256" key="2">
    <source>
        <dbReference type="ARBA" id="ARBA00022723"/>
    </source>
</evidence>
<proteinExistence type="inferred from homology"/>
<feature type="chain" id="PRO_5011599692" evidence="7">
    <location>
        <begin position="23"/>
        <end position="273"/>
    </location>
</feature>
<feature type="domain" description="Peptidase M48" evidence="8">
    <location>
        <begin position="75"/>
        <end position="258"/>
    </location>
</feature>
<evidence type="ECO:0000256" key="6">
    <source>
        <dbReference type="RuleBase" id="RU003983"/>
    </source>
</evidence>
<evidence type="ECO:0000313" key="10">
    <source>
        <dbReference type="Proteomes" id="UP000199531"/>
    </source>
</evidence>
<dbReference type="AlphaFoldDB" id="A0A1H8JXQ3"/>
<keyword evidence="10" id="KW-1185">Reference proteome</keyword>
<keyword evidence="4 6" id="KW-0862">Zinc</keyword>
<dbReference type="Pfam" id="PF01435">
    <property type="entry name" value="Peptidase_M48"/>
    <property type="match status" value="1"/>
</dbReference>
<accession>A0A1H8JXQ3</accession>
<dbReference type="GO" id="GO:0051603">
    <property type="term" value="P:proteolysis involved in protein catabolic process"/>
    <property type="evidence" value="ECO:0007669"/>
    <property type="project" value="TreeGrafter"/>
</dbReference>
<evidence type="ECO:0000259" key="8">
    <source>
        <dbReference type="Pfam" id="PF01435"/>
    </source>
</evidence>
<evidence type="ECO:0000256" key="4">
    <source>
        <dbReference type="ARBA" id="ARBA00022833"/>
    </source>
</evidence>
<dbReference type="OrthoDB" id="9810445at2"/>
<evidence type="ECO:0000256" key="1">
    <source>
        <dbReference type="ARBA" id="ARBA00022670"/>
    </source>
</evidence>
<name>A0A1H8JXQ3_9BURK</name>
<feature type="signal peptide" evidence="7">
    <location>
        <begin position="1"/>
        <end position="22"/>
    </location>
</feature>
<keyword evidence="1 6" id="KW-0645">Protease</keyword>
<sequence length="273" mass="28885">MPALHPLLRNSLIAVATTAVLAGCASTTAGSVAGGQRSQLMVVSEAEIVQAAQQAFAQQNAKARAQGALVTSGAEFNRVNTVMRRLVPHVAQFRPDAARWPWELVLINTNELNAHVMPGGKVTVYTGLLRRMGMTDDELAVVIGHEMAHAFREHSREQISQQAVGDLAVSLGGALLGLGSGGTQLAGIAKQVALDMPYSRNMENEADIYGLELAARAGYNPAAALTLWDKMAAAGAGQGPSFLSSHPSASDRTARIRAALPKLMPIYEAARRR</sequence>
<dbReference type="Proteomes" id="UP000199531">
    <property type="component" value="Unassembled WGS sequence"/>
</dbReference>